<feature type="transmembrane region" description="Helical" evidence="10">
    <location>
        <begin position="122"/>
        <end position="148"/>
    </location>
</feature>
<dbReference type="RefSeq" id="WP_013516759.1">
    <property type="nucleotide sequence ID" value="NC_014909.2"/>
</dbReference>
<dbReference type="Pfam" id="PF03471">
    <property type="entry name" value="CorC_HlyC"/>
    <property type="match status" value="1"/>
</dbReference>
<dbReference type="SUPFAM" id="SSF56176">
    <property type="entry name" value="FAD-binding/transporter-associated domain-like"/>
    <property type="match status" value="1"/>
</dbReference>
<dbReference type="Pfam" id="PF00571">
    <property type="entry name" value="CBS"/>
    <property type="match status" value="1"/>
</dbReference>
<dbReference type="PANTHER" id="PTHR22777:SF15">
    <property type="entry name" value="UPF0053 INNER MEMBRANE PROTEIN YOAE"/>
    <property type="match status" value="1"/>
</dbReference>
<accession>E8Q710</accession>
<gene>
    <name evidence="12" type="primary">yoaE</name>
    <name evidence="12" type="ordered locus">BVAF_445</name>
</gene>
<feature type="transmembrane region" description="Helical" evidence="10">
    <location>
        <begin position="185"/>
        <end position="209"/>
    </location>
</feature>
<name>E8Q710_BLOVB</name>
<dbReference type="InterPro" id="IPR046342">
    <property type="entry name" value="CBS_dom_sf"/>
</dbReference>
<dbReference type="Pfam" id="PF03741">
    <property type="entry name" value="TerC"/>
    <property type="match status" value="1"/>
</dbReference>
<dbReference type="InterPro" id="IPR000644">
    <property type="entry name" value="CBS_dom"/>
</dbReference>
<keyword evidence="13" id="KW-1185">Reference proteome</keyword>
<dbReference type="HOGENOM" id="CLU_015237_0_0_6"/>
<proteinExistence type="inferred from homology"/>
<dbReference type="InterPro" id="IPR016169">
    <property type="entry name" value="FAD-bd_PCMH_sub2"/>
</dbReference>
<dbReference type="Proteomes" id="UP000007464">
    <property type="component" value="Chromosome"/>
</dbReference>
<dbReference type="PROSITE" id="PS51371">
    <property type="entry name" value="CBS"/>
    <property type="match status" value="2"/>
</dbReference>
<evidence type="ECO:0000313" key="12">
    <source>
        <dbReference type="EMBL" id="ADV33834.1"/>
    </source>
</evidence>
<dbReference type="GO" id="GO:0050660">
    <property type="term" value="F:flavin adenine dinucleotide binding"/>
    <property type="evidence" value="ECO:0007669"/>
    <property type="project" value="InterPro"/>
</dbReference>
<dbReference type="FunFam" id="3.10.580.10:FF:000008">
    <property type="entry name" value="Integral membrane protein TerC"/>
    <property type="match status" value="1"/>
</dbReference>
<dbReference type="PANTHER" id="PTHR22777">
    <property type="entry name" value="HEMOLYSIN-RELATED"/>
    <property type="match status" value="1"/>
</dbReference>
<evidence type="ECO:0000313" key="13">
    <source>
        <dbReference type="Proteomes" id="UP000007464"/>
    </source>
</evidence>
<protein>
    <submittedName>
        <fullName evidence="12">Membrane transport protein</fullName>
    </submittedName>
</protein>
<dbReference type="GO" id="GO:0005886">
    <property type="term" value="C:plasma membrane"/>
    <property type="evidence" value="ECO:0007669"/>
    <property type="project" value="UniProtKB-SubCell"/>
</dbReference>
<dbReference type="Gene3D" id="3.30.465.10">
    <property type="match status" value="1"/>
</dbReference>
<evidence type="ECO:0000256" key="9">
    <source>
        <dbReference type="PROSITE-ProRule" id="PRU00703"/>
    </source>
</evidence>
<organism evidence="12 13">
    <name type="scientific">Blochmanniella vafra (strain BVAF)</name>
    <dbReference type="NCBI Taxonomy" id="859654"/>
    <lineage>
        <taxon>Bacteria</taxon>
        <taxon>Pseudomonadati</taxon>
        <taxon>Pseudomonadota</taxon>
        <taxon>Gammaproteobacteria</taxon>
        <taxon>Enterobacterales</taxon>
        <taxon>Enterobacteriaceae</taxon>
        <taxon>ant endosymbionts</taxon>
        <taxon>Candidatus Blochmanniella</taxon>
    </lineage>
</organism>
<evidence type="ECO:0000259" key="11">
    <source>
        <dbReference type="PROSITE" id="PS51371"/>
    </source>
</evidence>
<evidence type="ECO:0000256" key="10">
    <source>
        <dbReference type="SAM" id="Phobius"/>
    </source>
</evidence>
<evidence type="ECO:0000256" key="8">
    <source>
        <dbReference type="ARBA" id="ARBA00023136"/>
    </source>
</evidence>
<keyword evidence="7 9" id="KW-0129">CBS domain</keyword>
<dbReference type="OrthoDB" id="9805314at2"/>
<evidence type="ECO:0000256" key="2">
    <source>
        <dbReference type="ARBA" id="ARBA00006337"/>
    </source>
</evidence>
<comment type="subcellular location">
    <subcellularLocation>
        <location evidence="1">Cell membrane</location>
        <topology evidence="1">Multi-pass membrane protein</topology>
    </subcellularLocation>
</comment>
<evidence type="ECO:0000256" key="7">
    <source>
        <dbReference type="ARBA" id="ARBA00023122"/>
    </source>
</evidence>
<feature type="transmembrane region" description="Helical" evidence="10">
    <location>
        <begin position="46"/>
        <end position="69"/>
    </location>
</feature>
<dbReference type="KEGG" id="bva:BVAF_445"/>
<feature type="transmembrane region" description="Helical" evidence="10">
    <location>
        <begin position="75"/>
        <end position="101"/>
    </location>
</feature>
<dbReference type="SUPFAM" id="SSF54631">
    <property type="entry name" value="CBS-domain pair"/>
    <property type="match status" value="1"/>
</dbReference>
<dbReference type="CDD" id="cd04590">
    <property type="entry name" value="CBS_pair_CorC_HlyC_assoc"/>
    <property type="match status" value="1"/>
</dbReference>
<dbReference type="InterPro" id="IPR044751">
    <property type="entry name" value="Ion_transp-like_CBS"/>
</dbReference>
<keyword evidence="3" id="KW-1003">Cell membrane</keyword>
<feature type="domain" description="CBS" evidence="11">
    <location>
        <begin position="367"/>
        <end position="425"/>
    </location>
</feature>
<feature type="transmembrane region" description="Helical" evidence="10">
    <location>
        <begin position="12"/>
        <end position="34"/>
    </location>
</feature>
<dbReference type="EMBL" id="CP002189">
    <property type="protein sequence ID" value="ADV33834.1"/>
    <property type="molecule type" value="Genomic_DNA"/>
</dbReference>
<dbReference type="InterPro" id="IPR005496">
    <property type="entry name" value="Integral_membrane_TerC"/>
</dbReference>
<keyword evidence="4 10" id="KW-0812">Transmembrane</keyword>
<evidence type="ECO:0000256" key="1">
    <source>
        <dbReference type="ARBA" id="ARBA00004651"/>
    </source>
</evidence>
<dbReference type="InterPro" id="IPR005170">
    <property type="entry name" value="Transptr-assoc_dom"/>
</dbReference>
<comment type="similarity">
    <text evidence="2">Belongs to the UPF0053 family.</text>
</comment>
<dbReference type="AlphaFoldDB" id="E8Q710"/>
<feature type="transmembrane region" description="Helical" evidence="10">
    <location>
        <begin position="154"/>
        <end position="176"/>
    </location>
</feature>
<sequence length="525" mass="59015">MEFLTDLSMWAGFLTLVVLEVILGIDNLVFIAILADKLPKNQREHVCIVGLTLALIMRITLLSLVSWIATLTQPLFKVIAFSFSGRDLILLFGGFFLLFKATTELHQQLEHKMHSRHSERGYASFWIVVIQIIVFDAIFSLDAVITAVGTVDRLSVMIIAVIVSVIIMLSMSRLLINFVNNHQTVIVLCLSFLLIIGLSLMAEGIGFYIPKGYLYAAIGFSVLIELLNQIAYCNFMKNQSNKSMRERTAEAIMKLMGGSSSASQWDFSEKKSSTFPLKTQFAEEERHMITGVLSLASRSLRSIMTPRNEITWLDSQKSTQELYSVLTNTPHNMFPVCDGELDQLIGIVRAKDLMASISKGKPVETYAAKNLPVVVPETLDVLNLLTELRRAKGSMVIVSNEFGVIQGLITPVDVLEAIAGEFPDEDETPEIKTIDEKSWLVKGSTDLHALQQALKTYNLADICDHVASLAGLLLSRCDHIPKEGDILIINEWRFIIKQMIEYRIELVEVERLYRVNDVFYEPKNF</sequence>
<evidence type="ECO:0000256" key="5">
    <source>
        <dbReference type="ARBA" id="ARBA00022737"/>
    </source>
</evidence>
<feature type="domain" description="CBS" evidence="11">
    <location>
        <begin position="304"/>
        <end position="363"/>
    </location>
</feature>
<dbReference type="SMART" id="SM01091">
    <property type="entry name" value="CorC_HlyC"/>
    <property type="match status" value="1"/>
</dbReference>
<keyword evidence="5" id="KW-0677">Repeat</keyword>
<dbReference type="Gene3D" id="3.10.580.10">
    <property type="entry name" value="CBS-domain"/>
    <property type="match status" value="1"/>
</dbReference>
<dbReference type="InterPro" id="IPR036318">
    <property type="entry name" value="FAD-bd_PCMH-like_sf"/>
</dbReference>
<evidence type="ECO:0000256" key="4">
    <source>
        <dbReference type="ARBA" id="ARBA00022692"/>
    </source>
</evidence>
<feature type="transmembrane region" description="Helical" evidence="10">
    <location>
        <begin position="215"/>
        <end position="235"/>
    </location>
</feature>
<evidence type="ECO:0000256" key="6">
    <source>
        <dbReference type="ARBA" id="ARBA00022989"/>
    </source>
</evidence>
<reference evidence="12 13" key="1">
    <citation type="journal article" date="2010" name="BMC Genomics">
        <title>Unprecedented loss of ammonia assimilation capability in a urease-encoding bacterial mutualist.</title>
        <authorList>
            <person name="Williams L.E."/>
            <person name="Wernegreen J.J."/>
        </authorList>
    </citation>
    <scope>NUCLEOTIDE SEQUENCE [LARGE SCALE GENOMIC DNA]</scope>
    <source>
        <strain evidence="12 13">BVAF</strain>
    </source>
</reference>
<keyword evidence="6 10" id="KW-1133">Transmembrane helix</keyword>
<keyword evidence="8 10" id="KW-0472">Membrane</keyword>
<evidence type="ECO:0000256" key="3">
    <source>
        <dbReference type="ARBA" id="ARBA00022475"/>
    </source>
</evidence>